<dbReference type="InterPro" id="IPR023213">
    <property type="entry name" value="CAT-like_dom_sf"/>
</dbReference>
<reference evidence="1 2" key="1">
    <citation type="journal article" date="2015" name="Sci. Rep.">
        <title>Chromosome-level genome map provides insights into diverse defense mechanisms in the medicinal fungus Ganoderma sinense.</title>
        <authorList>
            <person name="Zhu Y."/>
            <person name="Xu J."/>
            <person name="Sun C."/>
            <person name="Zhou S."/>
            <person name="Xu H."/>
            <person name="Nelson D.R."/>
            <person name="Qian J."/>
            <person name="Song J."/>
            <person name="Luo H."/>
            <person name="Xiang L."/>
            <person name="Li Y."/>
            <person name="Xu Z."/>
            <person name="Ji A."/>
            <person name="Wang L."/>
            <person name="Lu S."/>
            <person name="Hayward A."/>
            <person name="Sun W."/>
            <person name="Li X."/>
            <person name="Schwartz D.C."/>
            <person name="Wang Y."/>
            <person name="Chen S."/>
        </authorList>
    </citation>
    <scope>NUCLEOTIDE SEQUENCE [LARGE SCALE GENOMIC DNA]</scope>
    <source>
        <strain evidence="1 2">ZZ0214-1</strain>
    </source>
</reference>
<dbReference type="STRING" id="1077348.A0A2G8RXD0"/>
<evidence type="ECO:0000313" key="2">
    <source>
        <dbReference type="Proteomes" id="UP000230002"/>
    </source>
</evidence>
<name>A0A2G8RXD0_9APHY</name>
<dbReference type="Proteomes" id="UP000230002">
    <property type="component" value="Unassembled WGS sequence"/>
</dbReference>
<dbReference type="Gene3D" id="3.30.559.30">
    <property type="entry name" value="Nonribosomal peptide synthetase, condensation domain"/>
    <property type="match status" value="1"/>
</dbReference>
<dbReference type="PANTHER" id="PTHR42034:SF1">
    <property type="entry name" value="CONDENSATION DOMAIN-CONTAINING PROTEIN"/>
    <property type="match status" value="1"/>
</dbReference>
<dbReference type="PANTHER" id="PTHR42034">
    <property type="entry name" value="CHROMOSOME 7, WHOLE GENOME SHOTGUN SEQUENCE-RELATED"/>
    <property type="match status" value="1"/>
</dbReference>
<protein>
    <recommendedName>
        <fullName evidence="3">Condensation domain-containing protein</fullName>
    </recommendedName>
</protein>
<accession>A0A2G8RXD0</accession>
<dbReference type="Gene3D" id="3.30.559.10">
    <property type="entry name" value="Chloramphenicol acetyltransferase-like domain"/>
    <property type="match status" value="1"/>
</dbReference>
<gene>
    <name evidence="1" type="ORF">GSI_11732</name>
</gene>
<dbReference type="AlphaFoldDB" id="A0A2G8RXD0"/>
<organism evidence="1 2">
    <name type="scientific">Ganoderma sinense ZZ0214-1</name>
    <dbReference type="NCBI Taxonomy" id="1077348"/>
    <lineage>
        <taxon>Eukaryota</taxon>
        <taxon>Fungi</taxon>
        <taxon>Dikarya</taxon>
        <taxon>Basidiomycota</taxon>
        <taxon>Agaricomycotina</taxon>
        <taxon>Agaricomycetes</taxon>
        <taxon>Polyporales</taxon>
        <taxon>Polyporaceae</taxon>
        <taxon>Ganoderma</taxon>
    </lineage>
</organism>
<sequence>MAEPGWTTLTNAPERRLTYTRPLLGSELFADQVMQLEEGFGECCMGITFATALPSGELRTRTEQALIRLRFDAPITAATLESGIHHSQLRSWLYSPIQSTEELYPWVSEMLTVLDEPVDPSQFVQDMNAAKLPYVLPGGHFQYLRLYLIRSGGAMNTYGLFFHGTHALMDAHPTIVALGLLLNYMTSPDLPDITALPWGTEWKNLPAGPVTSTGGRRVEWDAVGNALLAKVAGIYRNPTPPHSVRTSLPNTTISGRPVRLLVELTPEESANILQGVKRLGFTSSQLLEAAVALATYSLNPISAEASSDAHVTFGSSLISLGRYLVPPHSAKGHFISRFVLVPVSVSWRDISGSESASDVEADKRRLLAAMATVKEQYAEYLSNPCTPQLMAEQMRLAPPKNGMPMVNPYVSTCTNLGKMEGLIPMLWPATRCANGDANPSPPILRVSALHFGHRLTLPTPLVQLWTMHSRISIQIEAADTWDPKVLQEFLQEIVRFMLMVTA</sequence>
<dbReference type="OrthoDB" id="2548233at2759"/>
<evidence type="ECO:0000313" key="1">
    <source>
        <dbReference type="EMBL" id="PIL25978.1"/>
    </source>
</evidence>
<dbReference type="EMBL" id="AYKW01000045">
    <property type="protein sequence ID" value="PIL25978.1"/>
    <property type="molecule type" value="Genomic_DNA"/>
</dbReference>
<proteinExistence type="predicted"/>
<keyword evidence="2" id="KW-1185">Reference proteome</keyword>
<dbReference type="SUPFAM" id="SSF52777">
    <property type="entry name" value="CoA-dependent acyltransferases"/>
    <property type="match status" value="1"/>
</dbReference>
<comment type="caution">
    <text evidence="1">The sequence shown here is derived from an EMBL/GenBank/DDBJ whole genome shotgun (WGS) entry which is preliminary data.</text>
</comment>
<evidence type="ECO:0008006" key="3">
    <source>
        <dbReference type="Google" id="ProtNLM"/>
    </source>
</evidence>